<dbReference type="RefSeq" id="XP_024942493.1">
    <property type="nucleotide sequence ID" value="XM_025086725.1"/>
</dbReference>
<keyword evidence="15" id="KW-1185">Reference proteome</keyword>
<evidence type="ECO:0000256" key="12">
    <source>
        <dbReference type="RuleBase" id="RU000688"/>
    </source>
</evidence>
<evidence type="ECO:0000256" key="1">
    <source>
        <dbReference type="ARBA" id="ARBA00004651"/>
    </source>
</evidence>
<dbReference type="PROSITE" id="PS00237">
    <property type="entry name" value="G_PROTEIN_RECEP_F1_1"/>
    <property type="match status" value="1"/>
</dbReference>
<dbReference type="InterPro" id="IPR017452">
    <property type="entry name" value="GPCR_Rhodpsn_7TM"/>
</dbReference>
<keyword evidence="8" id="KW-1015">Disulfide bond</keyword>
<keyword evidence="4 12" id="KW-0812">Transmembrane</keyword>
<dbReference type="GO" id="GO:0005886">
    <property type="term" value="C:plasma membrane"/>
    <property type="evidence" value="ECO:0007669"/>
    <property type="project" value="UniProtKB-SubCell"/>
</dbReference>
<name>A0AAJ7C143_CEPCN</name>
<keyword evidence="3" id="KW-1003">Cell membrane</keyword>
<dbReference type="KEGG" id="ccin:107269422"/>
<evidence type="ECO:0000256" key="3">
    <source>
        <dbReference type="ARBA" id="ARBA00022475"/>
    </source>
</evidence>
<feature type="transmembrane region" description="Helical" evidence="13">
    <location>
        <begin position="211"/>
        <end position="230"/>
    </location>
</feature>
<evidence type="ECO:0000256" key="6">
    <source>
        <dbReference type="ARBA" id="ARBA00023040"/>
    </source>
</evidence>
<dbReference type="GeneID" id="107269422"/>
<feature type="transmembrane region" description="Helical" evidence="13">
    <location>
        <begin position="152"/>
        <end position="178"/>
    </location>
</feature>
<dbReference type="InterPro" id="IPR001556">
    <property type="entry name" value="Bombsn_rcpt-like"/>
</dbReference>
<feature type="transmembrane region" description="Helical" evidence="13">
    <location>
        <begin position="72"/>
        <end position="96"/>
    </location>
</feature>
<keyword evidence="6 12" id="KW-0297">G-protein coupled receptor</keyword>
<evidence type="ECO:0000313" key="16">
    <source>
        <dbReference type="RefSeq" id="XP_015598724.1"/>
    </source>
</evidence>
<evidence type="ECO:0000256" key="9">
    <source>
        <dbReference type="ARBA" id="ARBA00023170"/>
    </source>
</evidence>
<dbReference type="CDD" id="cd15927">
    <property type="entry name" value="7tmA_Bombesin_R-like"/>
    <property type="match status" value="1"/>
</dbReference>
<dbReference type="PROSITE" id="PS50262">
    <property type="entry name" value="G_PROTEIN_RECEP_F1_2"/>
    <property type="match status" value="1"/>
</dbReference>
<dbReference type="RefSeq" id="XP_015598724.1">
    <property type="nucleotide sequence ID" value="XM_015743238.2"/>
</dbReference>
<dbReference type="InterPro" id="IPR000276">
    <property type="entry name" value="GPCR_Rhodpsn"/>
</dbReference>
<dbReference type="Proteomes" id="UP000694920">
    <property type="component" value="Unplaced"/>
</dbReference>
<dbReference type="Gene3D" id="1.20.1070.10">
    <property type="entry name" value="Rhodopsin 7-helix transmembrane proteins"/>
    <property type="match status" value="1"/>
</dbReference>
<feature type="transmembrane region" description="Helical" evidence="13">
    <location>
        <begin position="304"/>
        <end position="324"/>
    </location>
</feature>
<keyword evidence="7 13" id="KW-0472">Membrane</keyword>
<evidence type="ECO:0000313" key="18">
    <source>
        <dbReference type="RefSeq" id="XP_024942493.1"/>
    </source>
</evidence>
<dbReference type="AlphaFoldDB" id="A0AAJ7C143"/>
<evidence type="ECO:0000256" key="11">
    <source>
        <dbReference type="ARBA" id="ARBA00023224"/>
    </source>
</evidence>
<keyword evidence="10" id="KW-0325">Glycoprotein</keyword>
<feature type="transmembrane region" description="Helical" evidence="13">
    <location>
        <begin position="116"/>
        <end position="140"/>
    </location>
</feature>
<dbReference type="PRINTS" id="PR00237">
    <property type="entry name" value="GPCRRHODOPSN"/>
</dbReference>
<evidence type="ECO:0000256" key="10">
    <source>
        <dbReference type="ARBA" id="ARBA00023180"/>
    </source>
</evidence>
<dbReference type="RefSeq" id="XP_024942494.1">
    <property type="nucleotide sequence ID" value="XM_025086726.1"/>
</dbReference>
<sequence>MMLELNLTLNASPPTKFEFDEESRYVPYDQRPETYIVPIVFLLILVVGVAGNGALVLTLLRHANMRNIPNTYVLSLALGDLLVIITCVPFTSILYTIESWPWGLVVCKLSECAKDISIGVSVFTLTALSAERYCAIVNPIRRHVAGLSAKPLTILTATLIWVLASILAMPAALFSYVLTIPLTVNHSILVCSPFPKEFGPSYEKGMVLFKFLAYYAIPLCIIAGFYLCMARHLELSTRNMPGELPGAPHQRGQIRARKKVGKMVIAFVVIFIICFLPYHTFMLWFHFYPSSKDAYDDFWHTFRIIGFCLSFINSCINPIALYCVSGAFRKRFNEYLCCCVPGARRREGGEGRFPRTRGDASTLYETSFHSTYRRHTQELNSTTLFNMGNEGKPA</sequence>
<keyword evidence="5 13" id="KW-1133">Transmembrane helix</keyword>
<evidence type="ECO:0000256" key="2">
    <source>
        <dbReference type="ARBA" id="ARBA00010663"/>
    </source>
</evidence>
<proteinExistence type="inferred from homology"/>
<feature type="transmembrane region" description="Helical" evidence="13">
    <location>
        <begin position="263"/>
        <end position="284"/>
    </location>
</feature>
<dbReference type="PANTHER" id="PTHR45695">
    <property type="entry name" value="LEUCOKININ RECEPTOR-RELATED"/>
    <property type="match status" value="1"/>
</dbReference>
<evidence type="ECO:0000313" key="17">
    <source>
        <dbReference type="RefSeq" id="XP_015598725.1"/>
    </source>
</evidence>
<evidence type="ECO:0000256" key="13">
    <source>
        <dbReference type="SAM" id="Phobius"/>
    </source>
</evidence>
<organism evidence="15 16">
    <name type="scientific">Cephus cinctus</name>
    <name type="common">Wheat stem sawfly</name>
    <dbReference type="NCBI Taxonomy" id="211228"/>
    <lineage>
        <taxon>Eukaryota</taxon>
        <taxon>Metazoa</taxon>
        <taxon>Ecdysozoa</taxon>
        <taxon>Arthropoda</taxon>
        <taxon>Hexapoda</taxon>
        <taxon>Insecta</taxon>
        <taxon>Pterygota</taxon>
        <taxon>Neoptera</taxon>
        <taxon>Endopterygota</taxon>
        <taxon>Hymenoptera</taxon>
        <taxon>Cephoidea</taxon>
        <taxon>Cephidae</taxon>
        <taxon>Cephus</taxon>
    </lineage>
</organism>
<dbReference type="GO" id="GO:0008188">
    <property type="term" value="F:neuropeptide receptor activity"/>
    <property type="evidence" value="ECO:0007669"/>
    <property type="project" value="TreeGrafter"/>
</dbReference>
<dbReference type="Pfam" id="PF00001">
    <property type="entry name" value="7tm_1"/>
    <property type="match status" value="1"/>
</dbReference>
<keyword evidence="9 12" id="KW-0675">Receptor</keyword>
<dbReference type="PRINTS" id="PR00358">
    <property type="entry name" value="BOMBESINR"/>
</dbReference>
<keyword evidence="11 12" id="KW-0807">Transducer</keyword>
<dbReference type="SUPFAM" id="SSF81321">
    <property type="entry name" value="Family A G protein-coupled receptor-like"/>
    <property type="match status" value="1"/>
</dbReference>
<feature type="transmembrane region" description="Helical" evidence="13">
    <location>
        <begin position="35"/>
        <end position="60"/>
    </location>
</feature>
<evidence type="ECO:0000259" key="14">
    <source>
        <dbReference type="PROSITE" id="PS50262"/>
    </source>
</evidence>
<gene>
    <name evidence="16 17 18 19" type="primary">LOC107269422</name>
</gene>
<reference evidence="16 17" key="1">
    <citation type="submission" date="2025-04" db="UniProtKB">
        <authorList>
            <consortium name="RefSeq"/>
        </authorList>
    </citation>
    <scope>IDENTIFICATION</scope>
</reference>
<evidence type="ECO:0000313" key="15">
    <source>
        <dbReference type="Proteomes" id="UP000694920"/>
    </source>
</evidence>
<feature type="domain" description="G-protein coupled receptors family 1 profile" evidence="14">
    <location>
        <begin position="51"/>
        <end position="321"/>
    </location>
</feature>
<comment type="subcellular location">
    <subcellularLocation>
        <location evidence="1">Cell membrane</location>
        <topology evidence="1">Multi-pass membrane protein</topology>
    </subcellularLocation>
</comment>
<dbReference type="RefSeq" id="XP_015598725.1">
    <property type="nucleotide sequence ID" value="XM_015743239.2"/>
</dbReference>
<comment type="similarity">
    <text evidence="2 12">Belongs to the G-protein coupled receptor 1 family.</text>
</comment>
<evidence type="ECO:0000256" key="8">
    <source>
        <dbReference type="ARBA" id="ARBA00023157"/>
    </source>
</evidence>
<evidence type="ECO:0000256" key="4">
    <source>
        <dbReference type="ARBA" id="ARBA00022692"/>
    </source>
</evidence>
<protein>
    <submittedName>
        <fullName evidence="16 17">Neuropeptide CCHamide-2 receptor</fullName>
    </submittedName>
</protein>
<evidence type="ECO:0000313" key="19">
    <source>
        <dbReference type="RefSeq" id="XP_024942494.1"/>
    </source>
</evidence>
<accession>A0AAJ7C143</accession>
<evidence type="ECO:0000256" key="7">
    <source>
        <dbReference type="ARBA" id="ARBA00023136"/>
    </source>
</evidence>
<dbReference type="PANTHER" id="PTHR45695:SF26">
    <property type="entry name" value="NEUROPEPTIDE CCHAMIDE-1 RECEPTOR"/>
    <property type="match status" value="1"/>
</dbReference>
<evidence type="ECO:0000256" key="5">
    <source>
        <dbReference type="ARBA" id="ARBA00022989"/>
    </source>
</evidence>